<reference evidence="6 7" key="1">
    <citation type="submission" date="2020-07" db="EMBL/GenBank/DDBJ databases">
        <title>Sequencing the genomes of 1000 actinobacteria strains.</title>
        <authorList>
            <person name="Klenk H.-P."/>
        </authorList>
    </citation>
    <scope>NUCLEOTIDE SEQUENCE [LARGE SCALE GENOMIC DNA]</scope>
    <source>
        <strain evidence="6 7">DSM 7487</strain>
    </source>
</reference>
<dbReference type="Gene3D" id="3.50.50.60">
    <property type="entry name" value="FAD/NAD(P)-binding domain"/>
    <property type="match status" value="1"/>
</dbReference>
<evidence type="ECO:0000256" key="1">
    <source>
        <dbReference type="ARBA" id="ARBA00022630"/>
    </source>
</evidence>
<dbReference type="GO" id="GO:0004497">
    <property type="term" value="F:monooxygenase activity"/>
    <property type="evidence" value="ECO:0007669"/>
    <property type="project" value="UniProtKB-KW"/>
</dbReference>
<dbReference type="PANTHER" id="PTHR47178:SF6">
    <property type="entry name" value="FAD-BINDING DOMAIN-CONTAINING PROTEIN"/>
    <property type="match status" value="1"/>
</dbReference>
<keyword evidence="3" id="KW-0560">Oxidoreductase</keyword>
<dbReference type="Proteomes" id="UP000521922">
    <property type="component" value="Unassembled WGS sequence"/>
</dbReference>
<evidence type="ECO:0000313" key="7">
    <source>
        <dbReference type="Proteomes" id="UP000521922"/>
    </source>
</evidence>
<dbReference type="InterPro" id="IPR002938">
    <property type="entry name" value="FAD-bd"/>
</dbReference>
<keyword evidence="7" id="KW-1185">Reference proteome</keyword>
<evidence type="ECO:0000256" key="3">
    <source>
        <dbReference type="ARBA" id="ARBA00023002"/>
    </source>
</evidence>
<dbReference type="Pfam" id="PF13450">
    <property type="entry name" value="NAD_binding_8"/>
    <property type="match status" value="1"/>
</dbReference>
<name>A0A7Y9J1A2_9ACTN</name>
<keyword evidence="1" id="KW-0285">Flavoprotein</keyword>
<dbReference type="Pfam" id="PF01494">
    <property type="entry name" value="FAD_binding_3"/>
    <property type="match status" value="1"/>
</dbReference>
<protein>
    <submittedName>
        <fullName evidence="6">2-polyprenyl-6-methoxyphenol hydroxylase-like FAD-dependent oxidoreductase</fullName>
    </submittedName>
</protein>
<dbReference type="EMBL" id="JACCBB010000001">
    <property type="protein sequence ID" value="NYD22940.1"/>
    <property type="molecule type" value="Genomic_DNA"/>
</dbReference>
<accession>A0A7Y9J1A2</accession>
<proteinExistence type="predicted"/>
<keyword evidence="2" id="KW-0274">FAD</keyword>
<evidence type="ECO:0000256" key="2">
    <source>
        <dbReference type="ARBA" id="ARBA00022827"/>
    </source>
</evidence>
<evidence type="ECO:0000313" key="6">
    <source>
        <dbReference type="EMBL" id="NYD22940.1"/>
    </source>
</evidence>
<dbReference type="SUPFAM" id="SSF51905">
    <property type="entry name" value="FAD/NAD(P)-binding domain"/>
    <property type="match status" value="1"/>
</dbReference>
<dbReference type="PANTHER" id="PTHR47178">
    <property type="entry name" value="MONOOXYGENASE, FAD-BINDING"/>
    <property type="match status" value="1"/>
</dbReference>
<dbReference type="GO" id="GO:0071949">
    <property type="term" value="F:FAD binding"/>
    <property type="evidence" value="ECO:0007669"/>
    <property type="project" value="InterPro"/>
</dbReference>
<dbReference type="AlphaFoldDB" id="A0A7Y9J1A2"/>
<sequence>MDTTATTPAPAAVPATTVPAPRRVVVIGGGIGGLALAAGLRRRGFDVVVHERDLDPAATGGYHITLDTAAQDALRELLGPVLHEKLLASASAVRRRPGDVWFDWRGRLLGDLRVRGLDPDSVDVDRITLRLVLAEAVGDALVLGSTCTAVEREPGPGGRVRATFADGSTTHGDLLVGADGPNSLVVRHLSGAPASRPAGVTGVSGRTPAAALDPTEVQRLGPRSSLAVGPGGTGLYVGYLDPDGFAVLDAAHARAAVTTGPTYVWGAMFPDATAPRGLREQRGAPLRDTTLDALRAAGWGEVPLQVLARTDVASVAAYRFTVGPEDARSTAPWPAGSITALGDAVHATPPTAGKGAGTAVVDAHRLVEELTAARAGTRTLHTAVSAFETDLRHRGSAVTALSMATVRRLLVGSTPAGSALTRTTLPLLARSTALRQRLTPGRGSR</sequence>
<evidence type="ECO:0000256" key="4">
    <source>
        <dbReference type="ARBA" id="ARBA00023033"/>
    </source>
</evidence>
<organism evidence="6 7">
    <name type="scientific">Kineococcus aurantiacus</name>
    <dbReference type="NCBI Taxonomy" id="37633"/>
    <lineage>
        <taxon>Bacteria</taxon>
        <taxon>Bacillati</taxon>
        <taxon>Actinomycetota</taxon>
        <taxon>Actinomycetes</taxon>
        <taxon>Kineosporiales</taxon>
        <taxon>Kineosporiaceae</taxon>
        <taxon>Kineococcus</taxon>
    </lineage>
</organism>
<dbReference type="InterPro" id="IPR036188">
    <property type="entry name" value="FAD/NAD-bd_sf"/>
</dbReference>
<comment type="caution">
    <text evidence="6">The sequence shown here is derived from an EMBL/GenBank/DDBJ whole genome shotgun (WGS) entry which is preliminary data.</text>
</comment>
<gene>
    <name evidence="6" type="ORF">BJ968_002480</name>
</gene>
<feature type="domain" description="FAD-binding" evidence="5">
    <location>
        <begin position="322"/>
        <end position="378"/>
    </location>
</feature>
<evidence type="ECO:0000259" key="5">
    <source>
        <dbReference type="Pfam" id="PF01494"/>
    </source>
</evidence>
<keyword evidence="4" id="KW-0503">Monooxygenase</keyword>
<dbReference type="PRINTS" id="PR00420">
    <property type="entry name" value="RNGMNOXGNASE"/>
</dbReference>
<dbReference type="RefSeq" id="WP_179752294.1">
    <property type="nucleotide sequence ID" value="NZ_BAAAGN010000001.1"/>
</dbReference>